<dbReference type="NCBIfam" id="NF008773">
    <property type="entry name" value="PRK11814.1"/>
    <property type="match status" value="1"/>
</dbReference>
<evidence type="ECO:0000256" key="1">
    <source>
        <dbReference type="ARBA" id="ARBA00043967"/>
    </source>
</evidence>
<sequence length="490" mass="54318">MAAVQETVDQVKSIDVSEYKYGFVSDIESEKAPKGLNEDIVRFISAKKNEPEWLTEWRLEAFRRWQTMESPDWSRVKHPPIDYQDLHYFSAPKGTSGPKSLDEVDPELLRTYEKLGIPLREQEILAGVEPSSRVAVDAVFDSVSVATTFKAELAKSGVIFCPISEAVHSHPELVKKYLGSVVPVTDNYYATLNSAVFSDGSFVYIPPGVRCPMELSTYFRINDTKTGQFERTLIIADKGSYVSYLEGCTAPMRDENQLHAAVVELVALEDAEIKYSTVQNWYPGDAEGRGGIYNFVTKRGDCREARAKISWTQVETGSAITWKYPSCILRGDDSRGEFYSIAISNGMQQVDSGTKMVHLGKNTTSRIISKGIAAGRSDNTYRGLVSAHRKATNARNFTNCDSLLIGELCGAHTVPYIEAKTATAVFEHEATTSKISEDQLFYCRQRGLSGEEATALIVNGFVRDVLQQLPMEFAVEAQKLIAISLEGSVG</sequence>
<evidence type="ECO:0000313" key="4">
    <source>
        <dbReference type="EMBL" id="RYB04942.1"/>
    </source>
</evidence>
<comment type="caution">
    <text evidence="4">The sequence shown here is derived from an EMBL/GenBank/DDBJ whole genome shotgun (WGS) entry which is preliminary data.</text>
</comment>
<gene>
    <name evidence="4" type="primary">sufB</name>
    <name evidence="4" type="ORF">D3272_10725</name>
</gene>
<reference evidence="4 5" key="2">
    <citation type="submission" date="2019-02" db="EMBL/GenBank/DDBJ databases">
        <title>'Lichenibacterium ramalinii' gen. nov. sp. nov., 'Lichenibacterium minor' gen. nov. sp. nov.</title>
        <authorList>
            <person name="Pankratov T."/>
        </authorList>
    </citation>
    <scope>NUCLEOTIDE SEQUENCE [LARGE SCALE GENOMIC DNA]</scope>
    <source>
        <strain evidence="4 5">RmlP001</strain>
    </source>
</reference>
<dbReference type="Pfam" id="PF19295">
    <property type="entry name" value="SufBD_N"/>
    <property type="match status" value="1"/>
</dbReference>
<dbReference type="RefSeq" id="WP_129219174.1">
    <property type="nucleotide sequence ID" value="NZ_QYBC01000008.1"/>
</dbReference>
<feature type="domain" description="SUF system FeS cluster assembly SufBD core" evidence="2">
    <location>
        <begin position="219"/>
        <end position="461"/>
    </location>
</feature>
<evidence type="ECO:0000313" key="5">
    <source>
        <dbReference type="Proteomes" id="UP000289411"/>
    </source>
</evidence>
<proteinExistence type="inferred from homology"/>
<dbReference type="PANTHER" id="PTHR30508">
    <property type="entry name" value="FES CLUSTER ASSEMBLY PROTEIN SUF"/>
    <property type="match status" value="1"/>
</dbReference>
<dbReference type="InterPro" id="IPR010231">
    <property type="entry name" value="SUF_FeS_clus_asmbl_SufB"/>
</dbReference>
<reference evidence="4 5" key="1">
    <citation type="submission" date="2018-09" db="EMBL/GenBank/DDBJ databases">
        <authorList>
            <person name="Grouzdev D.S."/>
            <person name="Krutkina M.S."/>
        </authorList>
    </citation>
    <scope>NUCLEOTIDE SEQUENCE [LARGE SCALE GENOMIC DNA]</scope>
    <source>
        <strain evidence="4 5">RmlP001</strain>
    </source>
</reference>
<dbReference type="InterPro" id="IPR055346">
    <property type="entry name" value="Fe-S_cluster_assembly_SufBD"/>
</dbReference>
<dbReference type="SUPFAM" id="SSF101960">
    <property type="entry name" value="Stabilizer of iron transporter SufD"/>
    <property type="match status" value="1"/>
</dbReference>
<comment type="similarity">
    <text evidence="1">Belongs to the iron-sulfur cluster assembly SufBD family.</text>
</comment>
<protein>
    <submittedName>
        <fullName evidence="4">Fe-S cluster assembly protein SufB</fullName>
    </submittedName>
</protein>
<keyword evidence="5" id="KW-1185">Reference proteome</keyword>
<name>A0A4Q2RBX6_9HYPH</name>
<dbReference type="Proteomes" id="UP000289411">
    <property type="component" value="Unassembled WGS sequence"/>
</dbReference>
<dbReference type="AlphaFoldDB" id="A0A4Q2RBX6"/>
<dbReference type="OrthoDB" id="9803529at2"/>
<accession>A0A4Q2RBX6</accession>
<dbReference type="InterPro" id="IPR045595">
    <property type="entry name" value="SufBD_N"/>
</dbReference>
<dbReference type="GO" id="GO:0016226">
    <property type="term" value="P:iron-sulfur cluster assembly"/>
    <property type="evidence" value="ECO:0007669"/>
    <property type="project" value="InterPro"/>
</dbReference>
<dbReference type="EMBL" id="QYBC01000008">
    <property type="protein sequence ID" value="RYB04942.1"/>
    <property type="molecule type" value="Genomic_DNA"/>
</dbReference>
<dbReference type="PANTHER" id="PTHR30508:SF1">
    <property type="entry name" value="UPF0051 PROTEIN ABCI8, CHLOROPLASTIC-RELATED"/>
    <property type="match status" value="1"/>
</dbReference>
<dbReference type="InterPro" id="IPR037284">
    <property type="entry name" value="SUF_FeS_clus_asmbl_SufBD_sf"/>
</dbReference>
<evidence type="ECO:0000259" key="3">
    <source>
        <dbReference type="Pfam" id="PF19295"/>
    </source>
</evidence>
<dbReference type="NCBIfam" id="TIGR01980">
    <property type="entry name" value="sufB"/>
    <property type="match status" value="1"/>
</dbReference>
<organism evidence="4 5">
    <name type="scientific">Lichenibacterium ramalinae</name>
    <dbReference type="NCBI Taxonomy" id="2316527"/>
    <lineage>
        <taxon>Bacteria</taxon>
        <taxon>Pseudomonadati</taxon>
        <taxon>Pseudomonadota</taxon>
        <taxon>Alphaproteobacteria</taxon>
        <taxon>Hyphomicrobiales</taxon>
        <taxon>Lichenihabitantaceae</taxon>
        <taxon>Lichenibacterium</taxon>
    </lineage>
</organism>
<dbReference type="InterPro" id="IPR000825">
    <property type="entry name" value="SUF_FeS_clus_asmbl_SufBD_core"/>
</dbReference>
<evidence type="ECO:0000259" key="2">
    <source>
        <dbReference type="Pfam" id="PF01458"/>
    </source>
</evidence>
<feature type="domain" description="SUF system FeS cluster assembly SufBD N-terminal" evidence="3">
    <location>
        <begin position="147"/>
        <end position="211"/>
    </location>
</feature>
<dbReference type="Pfam" id="PF01458">
    <property type="entry name" value="SUFBD_core"/>
    <property type="match status" value="1"/>
</dbReference>